<dbReference type="Proteomes" id="UP000676336">
    <property type="component" value="Unassembled WGS sequence"/>
</dbReference>
<dbReference type="Gene3D" id="2.60.40.10">
    <property type="entry name" value="Immunoglobulins"/>
    <property type="match status" value="1"/>
</dbReference>
<dbReference type="SUPFAM" id="SSF48726">
    <property type="entry name" value="Immunoglobulin"/>
    <property type="match status" value="1"/>
</dbReference>
<evidence type="ECO:0000256" key="2">
    <source>
        <dbReference type="ARBA" id="ARBA00023157"/>
    </source>
</evidence>
<dbReference type="FunFam" id="2.60.40.10:FF:000107">
    <property type="entry name" value="Myosin, light chain kinase a"/>
    <property type="match status" value="1"/>
</dbReference>
<keyword evidence="1" id="KW-0732">Signal</keyword>
<dbReference type="InterPro" id="IPR050958">
    <property type="entry name" value="Cell_Adh-Cytoskel_Orgn"/>
</dbReference>
<feature type="non-terminal residue" evidence="5">
    <location>
        <position position="122"/>
    </location>
</feature>
<reference evidence="5" key="1">
    <citation type="submission" date="2021-02" db="EMBL/GenBank/DDBJ databases">
        <authorList>
            <person name="Nowell W R."/>
        </authorList>
    </citation>
    <scope>NUCLEOTIDE SEQUENCE</scope>
</reference>
<evidence type="ECO:0000313" key="5">
    <source>
        <dbReference type="EMBL" id="CAF5229558.1"/>
    </source>
</evidence>
<dbReference type="InterPro" id="IPR007110">
    <property type="entry name" value="Ig-like_dom"/>
</dbReference>
<evidence type="ECO:0000256" key="3">
    <source>
        <dbReference type="ARBA" id="ARBA00023319"/>
    </source>
</evidence>
<dbReference type="InterPro" id="IPR013783">
    <property type="entry name" value="Ig-like_fold"/>
</dbReference>
<dbReference type="AlphaFoldDB" id="A0A8S3KD84"/>
<keyword evidence="3" id="KW-0393">Immunoglobulin domain</keyword>
<feature type="non-terminal residue" evidence="5">
    <location>
        <position position="1"/>
    </location>
</feature>
<dbReference type="PROSITE" id="PS50835">
    <property type="entry name" value="IG_LIKE"/>
    <property type="match status" value="1"/>
</dbReference>
<dbReference type="InterPro" id="IPR036179">
    <property type="entry name" value="Ig-like_dom_sf"/>
</dbReference>
<comment type="caution">
    <text evidence="5">The sequence shown here is derived from an EMBL/GenBank/DDBJ whole genome shotgun (WGS) entry which is preliminary data.</text>
</comment>
<name>A0A8S3KD84_9BILA</name>
<gene>
    <name evidence="5" type="ORF">SMN809_LOCUS86478</name>
</gene>
<dbReference type="PANTHER" id="PTHR45080:SF8">
    <property type="entry name" value="IG-LIKE DOMAIN-CONTAINING PROTEIN"/>
    <property type="match status" value="1"/>
</dbReference>
<protein>
    <recommendedName>
        <fullName evidence="4">Ig-like domain-containing protein</fullName>
    </recommendedName>
</protein>
<evidence type="ECO:0000256" key="1">
    <source>
        <dbReference type="ARBA" id="ARBA00022729"/>
    </source>
</evidence>
<sequence length="122" mass="13401">ADIGKYRVVVTNVEQTIENQADLLVQIKPKLEGKPQDAQPIIEETARIQCKFSGSQPLTVTWLKNGEPLSLPNDNIEVISEADTGVQALVFKCVYIEDKASYTVQVANMVGQAEGKMNLTPK</sequence>
<accession>A0A8S3KD84</accession>
<dbReference type="Pfam" id="PF07679">
    <property type="entry name" value="I-set"/>
    <property type="match status" value="1"/>
</dbReference>
<proteinExistence type="predicted"/>
<dbReference type="GO" id="GO:0007156">
    <property type="term" value="P:homophilic cell adhesion via plasma membrane adhesion molecules"/>
    <property type="evidence" value="ECO:0007669"/>
    <property type="project" value="TreeGrafter"/>
</dbReference>
<feature type="domain" description="Ig-like" evidence="4">
    <location>
        <begin position="29"/>
        <end position="120"/>
    </location>
</feature>
<organism evidence="5 6">
    <name type="scientific">Rotaria magnacalcarata</name>
    <dbReference type="NCBI Taxonomy" id="392030"/>
    <lineage>
        <taxon>Eukaryota</taxon>
        <taxon>Metazoa</taxon>
        <taxon>Spiralia</taxon>
        <taxon>Gnathifera</taxon>
        <taxon>Rotifera</taxon>
        <taxon>Eurotatoria</taxon>
        <taxon>Bdelloidea</taxon>
        <taxon>Philodinida</taxon>
        <taxon>Philodinidae</taxon>
        <taxon>Rotaria</taxon>
    </lineage>
</organism>
<dbReference type="InterPro" id="IPR013098">
    <property type="entry name" value="Ig_I-set"/>
</dbReference>
<dbReference type="GO" id="GO:0005886">
    <property type="term" value="C:plasma membrane"/>
    <property type="evidence" value="ECO:0007669"/>
    <property type="project" value="TreeGrafter"/>
</dbReference>
<evidence type="ECO:0000259" key="4">
    <source>
        <dbReference type="PROSITE" id="PS50835"/>
    </source>
</evidence>
<keyword evidence="2" id="KW-1015">Disulfide bond</keyword>
<dbReference type="EMBL" id="CAJOBI010371084">
    <property type="protein sequence ID" value="CAF5229558.1"/>
    <property type="molecule type" value="Genomic_DNA"/>
</dbReference>
<evidence type="ECO:0000313" key="6">
    <source>
        <dbReference type="Proteomes" id="UP000676336"/>
    </source>
</evidence>
<dbReference type="PANTHER" id="PTHR45080">
    <property type="entry name" value="CONTACTIN 5"/>
    <property type="match status" value="1"/>
</dbReference>